<gene>
    <name evidence="1" type="ordered locus">PTH_0924</name>
</gene>
<proteinExistence type="predicted"/>
<keyword evidence="2" id="KW-1185">Reference proteome</keyword>
<dbReference type="Gene3D" id="3.20.20.370">
    <property type="entry name" value="Glycoside hydrolase/deacetylase"/>
    <property type="match status" value="1"/>
</dbReference>
<dbReference type="KEGG" id="pth:PTH_0924"/>
<dbReference type="AlphaFoldDB" id="A5D3T2"/>
<dbReference type="CDD" id="cd10926">
    <property type="entry name" value="CE4_u2"/>
    <property type="match status" value="1"/>
</dbReference>
<dbReference type="eggNOG" id="COG0726">
    <property type="taxonomic scope" value="Bacteria"/>
</dbReference>
<reference evidence="2" key="1">
    <citation type="journal article" date="2008" name="Genome Res.">
        <title>The genome of Pelotomaculum thermopropionicum reveals niche-associated evolution in anaerobic microbiota.</title>
        <authorList>
            <person name="Kosaka T."/>
            <person name="Kato S."/>
            <person name="Shimoyama T."/>
            <person name="Ishii S."/>
            <person name="Abe T."/>
            <person name="Watanabe K."/>
        </authorList>
    </citation>
    <scope>NUCLEOTIDE SEQUENCE [LARGE SCALE GENOMIC DNA]</scope>
    <source>
        <strain evidence="2">DSM 13744 / JCM 10971 / SI</strain>
    </source>
</reference>
<accession>A5D3T2</accession>
<dbReference type="HOGENOM" id="CLU_447401_0_0_9"/>
<evidence type="ECO:0000313" key="1">
    <source>
        <dbReference type="EMBL" id="BAF59105.1"/>
    </source>
</evidence>
<name>A5D3T2_PELTS</name>
<dbReference type="InterPro" id="IPR011330">
    <property type="entry name" value="Glyco_hydro/deAcase_b/a-brl"/>
</dbReference>
<dbReference type="GO" id="GO:0005975">
    <property type="term" value="P:carbohydrate metabolic process"/>
    <property type="evidence" value="ECO:0007669"/>
    <property type="project" value="InterPro"/>
</dbReference>
<sequence length="616" mass="68869">MDKKKILGLTLVVMCFFVALLVLTILLHFSWAEPVQTVQAGLLCGSGRPVQEKEKLILAAYEQVLTEEGFPYRVVTEGELAGLGAAGARGQFDALIVPEYMNSAMPPEIAAVIDSYARDEGGCVLLSLDPATRNPDGTLRQEPLLAALAGVRYCLAPAKDQVPMYFGYWCFASPEEGREWGITPGKLDQDNAVSSYSYGRLKFEHARAINMNARVVAFDNAAGTETPVITEKQYDGGGTVIYVNMPIGRYKLRSDDLTLRSVLRTFLIKYARLPRLVNTPGGKGGIVFNLHICSGAYFRALAVMMAQGLFQSELPFSIHITAGPDTYKLGDGMGFFAESMLKGRPVLEVLQNFGKIGSHGGWMHNFFAYNLKYLPQEEAFELIDWNFRVLEAVTGEKVEEYSAPGGEHPFWVNPHLEELGVKAYYYAGDSGSSPTHPRLDGKYAGQKMWAFPITPYRQFASLEEMERGHVPVDEVRRWFQDLIDFSAEERVIRMIYTHPSDTRFCLEAFQAFEEKALLEQREGKIRVASMSEFADFLSRYSKTTWQVRKLRGDSFAVDMENPEGLKDITVALYVGEGENYVVLGGEVATEQADGWLYLTVTSDRPKKHLEVHRTGF</sequence>
<protein>
    <submittedName>
        <fullName evidence="1">Hypothetical membrane protein</fullName>
    </submittedName>
</protein>
<dbReference type="SUPFAM" id="SSF88713">
    <property type="entry name" value="Glycoside hydrolase/deacetylase"/>
    <property type="match status" value="1"/>
</dbReference>
<dbReference type="InterPro" id="IPR029062">
    <property type="entry name" value="Class_I_gatase-like"/>
</dbReference>
<evidence type="ECO:0000313" key="2">
    <source>
        <dbReference type="Proteomes" id="UP000006556"/>
    </source>
</evidence>
<organism evidence="1 2">
    <name type="scientific">Pelotomaculum thermopropionicum (strain DSM 13744 / JCM 10971 / SI)</name>
    <dbReference type="NCBI Taxonomy" id="370438"/>
    <lineage>
        <taxon>Bacteria</taxon>
        <taxon>Bacillati</taxon>
        <taxon>Bacillota</taxon>
        <taxon>Clostridia</taxon>
        <taxon>Eubacteriales</taxon>
        <taxon>Desulfotomaculaceae</taxon>
        <taxon>Pelotomaculum</taxon>
    </lineage>
</organism>
<dbReference type="Proteomes" id="UP000006556">
    <property type="component" value="Chromosome"/>
</dbReference>
<dbReference type="EMBL" id="AP009389">
    <property type="protein sequence ID" value="BAF59105.1"/>
    <property type="molecule type" value="Genomic_DNA"/>
</dbReference>
<dbReference type="Gene3D" id="3.40.50.880">
    <property type="match status" value="1"/>
</dbReference>
<dbReference type="STRING" id="370438.PTH_0924"/>